<dbReference type="PANTHER" id="PTHR10151:SF120">
    <property type="entry name" value="BIS(5'-ADENOSYL)-TRIPHOSPHATASE"/>
    <property type="match status" value="1"/>
</dbReference>
<dbReference type="AlphaFoldDB" id="A0A839IK14"/>
<evidence type="ECO:0000313" key="1">
    <source>
        <dbReference type="EMBL" id="MBB1485070.1"/>
    </source>
</evidence>
<dbReference type="Proteomes" id="UP000565262">
    <property type="component" value="Unassembled WGS sequence"/>
</dbReference>
<organism evidence="1 2">
    <name type="scientific">Oceanospirillum sediminis</name>
    <dbReference type="NCBI Taxonomy" id="2760088"/>
    <lineage>
        <taxon>Bacteria</taxon>
        <taxon>Pseudomonadati</taxon>
        <taxon>Pseudomonadota</taxon>
        <taxon>Gammaproteobacteria</taxon>
        <taxon>Oceanospirillales</taxon>
        <taxon>Oceanospirillaceae</taxon>
        <taxon>Oceanospirillum</taxon>
    </lineage>
</organism>
<evidence type="ECO:0000313" key="2">
    <source>
        <dbReference type="Proteomes" id="UP000565262"/>
    </source>
</evidence>
<dbReference type="RefSeq" id="WP_182806832.1">
    <property type="nucleotide sequence ID" value="NZ_JACJFM010000001.1"/>
</dbReference>
<gene>
    <name evidence="1" type="ORF">H4O21_00365</name>
</gene>
<dbReference type="SUPFAM" id="SSF53649">
    <property type="entry name" value="Alkaline phosphatase-like"/>
    <property type="match status" value="1"/>
</dbReference>
<dbReference type="EMBL" id="JACJFM010000001">
    <property type="protein sequence ID" value="MBB1485070.1"/>
    <property type="molecule type" value="Genomic_DNA"/>
</dbReference>
<accession>A0A839IK14</accession>
<protein>
    <submittedName>
        <fullName evidence="1">Alkaline phosphatase family protein</fullName>
    </submittedName>
</protein>
<reference evidence="1 2" key="1">
    <citation type="submission" date="2020-08" db="EMBL/GenBank/DDBJ databases">
        <title>Oceanospirillum sp. nov. isolated from marine sediment.</title>
        <authorList>
            <person name="Ji X."/>
        </authorList>
    </citation>
    <scope>NUCLEOTIDE SEQUENCE [LARGE SCALE GENOMIC DNA]</scope>
    <source>
        <strain evidence="1 2">D5</strain>
    </source>
</reference>
<name>A0A839IK14_9GAMM</name>
<dbReference type="GO" id="GO:0016787">
    <property type="term" value="F:hydrolase activity"/>
    <property type="evidence" value="ECO:0007669"/>
    <property type="project" value="UniProtKB-ARBA"/>
</dbReference>
<dbReference type="Gene3D" id="3.40.720.10">
    <property type="entry name" value="Alkaline Phosphatase, subunit A"/>
    <property type="match status" value="1"/>
</dbReference>
<sequence>MNNKVVFILIDGLNFEVAEKELGYMESLTQAGLAKRWKMQCELPSNSRPLYETVHTGLAPYEHGILTNDHVFLSRCESIFSVCRQHQRTTAAAAYSWFSEMYNNPVWDIVEHSEQSDESQLIQYGRFYEFDDYPDQHLFADAERLIRRHQPDYLLVHPMGCDFFGHLFGGDSGQYARKASRMDQLLSHYVPVWRELGYQVVVSADHGMDAYKSHGGTRPEVQEIPFYLLVDGVDGGYAEEIADQKAVAPTLLKLLELPVPEVMKTAALI</sequence>
<dbReference type="InterPro" id="IPR002591">
    <property type="entry name" value="Phosphodiest/P_Trfase"/>
</dbReference>
<dbReference type="InterPro" id="IPR017850">
    <property type="entry name" value="Alkaline_phosphatase_core_sf"/>
</dbReference>
<keyword evidence="2" id="KW-1185">Reference proteome</keyword>
<proteinExistence type="predicted"/>
<dbReference type="Pfam" id="PF01663">
    <property type="entry name" value="Phosphodiest"/>
    <property type="match status" value="2"/>
</dbReference>
<comment type="caution">
    <text evidence="1">The sequence shown here is derived from an EMBL/GenBank/DDBJ whole genome shotgun (WGS) entry which is preliminary data.</text>
</comment>
<dbReference type="PANTHER" id="PTHR10151">
    <property type="entry name" value="ECTONUCLEOTIDE PYROPHOSPHATASE/PHOSPHODIESTERASE"/>
    <property type="match status" value="1"/>
</dbReference>